<dbReference type="Proteomes" id="UP000320496">
    <property type="component" value="Chromosome"/>
</dbReference>
<dbReference type="Gene3D" id="3.30.230.10">
    <property type="match status" value="1"/>
</dbReference>
<dbReference type="EMBL" id="CP036275">
    <property type="protein sequence ID" value="QDU38931.1"/>
    <property type="molecule type" value="Genomic_DNA"/>
</dbReference>
<dbReference type="InterPro" id="IPR006204">
    <property type="entry name" value="GHMP_kinase_N_dom"/>
</dbReference>
<gene>
    <name evidence="4" type="ORF">Mal4_32630</name>
</gene>
<protein>
    <recommendedName>
        <fullName evidence="3">GHMP kinase N-terminal domain-containing protein</fullName>
    </recommendedName>
</protein>
<evidence type="ECO:0000256" key="1">
    <source>
        <dbReference type="ARBA" id="ARBA00022679"/>
    </source>
</evidence>
<dbReference type="InterPro" id="IPR014721">
    <property type="entry name" value="Ribsml_uS5_D2-typ_fold_subgr"/>
</dbReference>
<reference evidence="4 5" key="1">
    <citation type="submission" date="2019-02" db="EMBL/GenBank/DDBJ databases">
        <title>Deep-cultivation of Planctomycetes and their phenomic and genomic characterization uncovers novel biology.</title>
        <authorList>
            <person name="Wiegand S."/>
            <person name="Jogler M."/>
            <person name="Boedeker C."/>
            <person name="Pinto D."/>
            <person name="Vollmers J."/>
            <person name="Rivas-Marin E."/>
            <person name="Kohn T."/>
            <person name="Peeters S.H."/>
            <person name="Heuer A."/>
            <person name="Rast P."/>
            <person name="Oberbeckmann S."/>
            <person name="Bunk B."/>
            <person name="Jeske O."/>
            <person name="Meyerdierks A."/>
            <person name="Storesund J.E."/>
            <person name="Kallscheuer N."/>
            <person name="Luecker S."/>
            <person name="Lage O.M."/>
            <person name="Pohl T."/>
            <person name="Merkel B.J."/>
            <person name="Hornburger P."/>
            <person name="Mueller R.-W."/>
            <person name="Bruemmer F."/>
            <person name="Labrenz M."/>
            <person name="Spormann A.M."/>
            <person name="Op den Camp H."/>
            <person name="Overmann J."/>
            <person name="Amann R."/>
            <person name="Jetten M.S.M."/>
            <person name="Mascher T."/>
            <person name="Medema M.H."/>
            <person name="Devos D.P."/>
            <person name="Kaster A.-K."/>
            <person name="Ovreas L."/>
            <person name="Rohde M."/>
            <person name="Galperin M.Y."/>
            <person name="Jogler C."/>
        </authorList>
    </citation>
    <scope>NUCLEOTIDE SEQUENCE [LARGE SCALE GENOMIC DNA]</scope>
    <source>
        <strain evidence="4 5">Mal4</strain>
    </source>
</reference>
<evidence type="ECO:0000313" key="4">
    <source>
        <dbReference type="EMBL" id="QDU38931.1"/>
    </source>
</evidence>
<keyword evidence="1" id="KW-0808">Transferase</keyword>
<name>A0A517Z918_9PLAN</name>
<accession>A0A517Z918</accession>
<dbReference type="PIRSF" id="PIRSF004884">
    <property type="entry name" value="Sugar_kin_arch"/>
    <property type="match status" value="1"/>
</dbReference>
<organism evidence="4 5">
    <name type="scientific">Maioricimonas rarisocia</name>
    <dbReference type="NCBI Taxonomy" id="2528026"/>
    <lineage>
        <taxon>Bacteria</taxon>
        <taxon>Pseudomonadati</taxon>
        <taxon>Planctomycetota</taxon>
        <taxon>Planctomycetia</taxon>
        <taxon>Planctomycetales</taxon>
        <taxon>Planctomycetaceae</taxon>
        <taxon>Maioricimonas</taxon>
    </lineage>
</organism>
<dbReference type="KEGG" id="mri:Mal4_32630"/>
<evidence type="ECO:0000259" key="3">
    <source>
        <dbReference type="Pfam" id="PF00288"/>
    </source>
</evidence>
<dbReference type="PANTHER" id="PTHR20861:SF6">
    <property type="entry name" value="BETA-RIBOFURANOSYLPHENOL 5'-PHOSPHATE SYNTHASE"/>
    <property type="match status" value="1"/>
</dbReference>
<evidence type="ECO:0000313" key="5">
    <source>
        <dbReference type="Proteomes" id="UP000320496"/>
    </source>
</evidence>
<dbReference type="GO" id="GO:0016301">
    <property type="term" value="F:kinase activity"/>
    <property type="evidence" value="ECO:0007669"/>
    <property type="project" value="UniProtKB-KW"/>
</dbReference>
<keyword evidence="5" id="KW-1185">Reference proteome</keyword>
<dbReference type="AlphaFoldDB" id="A0A517Z918"/>
<evidence type="ECO:0000256" key="2">
    <source>
        <dbReference type="ARBA" id="ARBA00022777"/>
    </source>
</evidence>
<dbReference type="RefSeq" id="WP_145370167.1">
    <property type="nucleotide sequence ID" value="NZ_CP036275.1"/>
</dbReference>
<dbReference type="InterPro" id="IPR020568">
    <property type="entry name" value="Ribosomal_Su5_D2-typ_SF"/>
</dbReference>
<keyword evidence="2" id="KW-0418">Kinase</keyword>
<dbReference type="OrthoDB" id="1492801at2"/>
<dbReference type="InterPro" id="IPR004422">
    <property type="entry name" value="RFAP_synthase"/>
</dbReference>
<dbReference type="GO" id="GO:0005524">
    <property type="term" value="F:ATP binding"/>
    <property type="evidence" value="ECO:0007669"/>
    <property type="project" value="InterPro"/>
</dbReference>
<proteinExistence type="predicted"/>
<feature type="domain" description="GHMP kinase N-terminal" evidence="3">
    <location>
        <begin position="63"/>
        <end position="137"/>
    </location>
</feature>
<sequence>MNDLQVTIQTGARLHFGPLAVHDGPGRSFGGIGLMIDRPGCTVRVAPAEVDECQADPDVARRVRGVLERFREFGLAEGTSGFAVRINDVPPAHCGFGSGTQLSLAVARGLIELAGGRADANTLARIGGRGDRSAIGIHGFLSGGFLCDAGKRSGEAIGDIACRLDVPDDWRFVAIRPIDRGGLSGTAETLGFRRLPPMDAARIGTLARLVLTEVMPAVRAGAFNEFAAGLEEYGRCVGEYFAPIQGGIFADPQMAELAAHLERMGVRGVAQTSWGPTIVVPLEQPVAAERLVRQLREDDRLEGCETLITRPLSHGATCNRDSSTFRTV</sequence>
<dbReference type="SUPFAM" id="SSF54211">
    <property type="entry name" value="Ribosomal protein S5 domain 2-like"/>
    <property type="match status" value="1"/>
</dbReference>
<dbReference type="PANTHER" id="PTHR20861">
    <property type="entry name" value="HOMOSERINE/4-DIPHOSPHOCYTIDYL-2-C-METHYL-D-ERYTHRITOL KINASE"/>
    <property type="match status" value="1"/>
</dbReference>
<dbReference type="Pfam" id="PF00288">
    <property type="entry name" value="GHMP_kinases_N"/>
    <property type="match status" value="1"/>
</dbReference>